<sequence length="66" mass="6782">MAHADGLGELKPSYSYGMGSSLALAGVRVVVGIPGRQAEAMEGREGAWVERSGGCILSQETTTGDL</sequence>
<organism evidence="1 2">
    <name type="scientific">Hymenoscyphus albidus</name>
    <dbReference type="NCBI Taxonomy" id="595503"/>
    <lineage>
        <taxon>Eukaryota</taxon>
        <taxon>Fungi</taxon>
        <taxon>Dikarya</taxon>
        <taxon>Ascomycota</taxon>
        <taxon>Pezizomycotina</taxon>
        <taxon>Leotiomycetes</taxon>
        <taxon>Helotiales</taxon>
        <taxon>Helotiaceae</taxon>
        <taxon>Hymenoscyphus</taxon>
    </lineage>
</organism>
<dbReference type="Proteomes" id="UP000701801">
    <property type="component" value="Unassembled WGS sequence"/>
</dbReference>
<name>A0A9N9LSF4_9HELO</name>
<dbReference type="EMBL" id="CAJVRM010000293">
    <property type="protein sequence ID" value="CAG8979023.1"/>
    <property type="molecule type" value="Genomic_DNA"/>
</dbReference>
<proteinExistence type="predicted"/>
<dbReference type="AlphaFoldDB" id="A0A9N9LSF4"/>
<evidence type="ECO:0000313" key="1">
    <source>
        <dbReference type="EMBL" id="CAG8979023.1"/>
    </source>
</evidence>
<accession>A0A9N9LSF4</accession>
<reference evidence="1" key="1">
    <citation type="submission" date="2021-07" db="EMBL/GenBank/DDBJ databases">
        <authorList>
            <person name="Durling M."/>
        </authorList>
    </citation>
    <scope>NUCLEOTIDE SEQUENCE</scope>
</reference>
<gene>
    <name evidence="1" type="ORF">HYALB_00012705</name>
</gene>
<protein>
    <submittedName>
        <fullName evidence="1">Uncharacterized protein</fullName>
    </submittedName>
</protein>
<evidence type="ECO:0000313" key="2">
    <source>
        <dbReference type="Proteomes" id="UP000701801"/>
    </source>
</evidence>
<keyword evidence="2" id="KW-1185">Reference proteome</keyword>
<comment type="caution">
    <text evidence="1">The sequence shown here is derived from an EMBL/GenBank/DDBJ whole genome shotgun (WGS) entry which is preliminary data.</text>
</comment>